<dbReference type="EMBL" id="CP012525">
    <property type="protein sequence ID" value="ALC44062.1"/>
    <property type="molecule type" value="Genomic_DNA"/>
</dbReference>
<dbReference type="STRING" id="30019.A0A0M4EZD8"/>
<comment type="subcellular location">
    <subcellularLocation>
        <location evidence="1 10">Cell membrane</location>
        <topology evidence="1 10">Multi-pass membrane protein</topology>
    </subcellularLocation>
</comment>
<accession>A0A0M4EZD8</accession>
<feature type="transmembrane region" description="Helical" evidence="10">
    <location>
        <begin position="298"/>
        <end position="317"/>
    </location>
</feature>
<gene>
    <name evidence="11" type="ORF">Dbus_chr3Lg1228</name>
</gene>
<keyword evidence="12" id="KW-1185">Reference proteome</keyword>
<evidence type="ECO:0000313" key="12">
    <source>
        <dbReference type="Proteomes" id="UP000494163"/>
    </source>
</evidence>
<dbReference type="OMA" id="RQMYSRS"/>
<dbReference type="GO" id="GO:0004984">
    <property type="term" value="F:olfactory receptor activity"/>
    <property type="evidence" value="ECO:0007669"/>
    <property type="project" value="InterPro"/>
</dbReference>
<proteinExistence type="inferred from homology"/>
<dbReference type="GO" id="GO:0005886">
    <property type="term" value="C:plasma membrane"/>
    <property type="evidence" value="ECO:0007669"/>
    <property type="project" value="UniProtKB-SubCell"/>
</dbReference>
<keyword evidence="4 10" id="KW-0812">Transmembrane</keyword>
<comment type="similarity">
    <text evidence="10">Belongs to the insect chemoreceptor superfamily. Heteromeric odorant receptor channel (TC 1.A.69) family.</text>
</comment>
<keyword evidence="2" id="KW-1003">Cell membrane</keyword>
<feature type="transmembrane region" description="Helical" evidence="10">
    <location>
        <begin position="359"/>
        <end position="378"/>
    </location>
</feature>
<feature type="transmembrane region" description="Helical" evidence="10">
    <location>
        <begin position="146"/>
        <end position="166"/>
    </location>
</feature>
<evidence type="ECO:0000256" key="4">
    <source>
        <dbReference type="ARBA" id="ARBA00022692"/>
    </source>
</evidence>
<evidence type="ECO:0000256" key="7">
    <source>
        <dbReference type="ARBA" id="ARBA00023136"/>
    </source>
</evidence>
<dbReference type="Proteomes" id="UP000494163">
    <property type="component" value="Chromosome 3L"/>
</dbReference>
<keyword evidence="9 10" id="KW-0807">Transducer</keyword>
<dbReference type="OrthoDB" id="6604226at2759"/>
<evidence type="ECO:0000256" key="1">
    <source>
        <dbReference type="ARBA" id="ARBA00004651"/>
    </source>
</evidence>
<evidence type="ECO:0000256" key="2">
    <source>
        <dbReference type="ARBA" id="ARBA00022475"/>
    </source>
</evidence>
<keyword evidence="5 10" id="KW-0552">Olfaction</keyword>
<dbReference type="InterPro" id="IPR004117">
    <property type="entry name" value="7tm6_olfct_rcpt"/>
</dbReference>
<keyword evidence="7 10" id="KW-0472">Membrane</keyword>
<feature type="transmembrane region" description="Helical" evidence="10">
    <location>
        <begin position="89"/>
        <end position="108"/>
    </location>
</feature>
<evidence type="ECO:0000313" key="11">
    <source>
        <dbReference type="EMBL" id="ALC44062.1"/>
    </source>
</evidence>
<evidence type="ECO:0000256" key="5">
    <source>
        <dbReference type="ARBA" id="ARBA00022725"/>
    </source>
</evidence>
<reference evidence="11 12" key="1">
    <citation type="submission" date="2015-08" db="EMBL/GenBank/DDBJ databases">
        <title>Ancestral chromatin configuration constrains chromatin evolution on differentiating sex chromosomes in Drosophila.</title>
        <authorList>
            <person name="Zhou Q."/>
            <person name="Bachtrog D."/>
        </authorList>
    </citation>
    <scope>NUCLEOTIDE SEQUENCE [LARGE SCALE GENOMIC DNA]</scope>
    <source>
        <tissue evidence="11">Whole larvae</tissue>
    </source>
</reference>
<dbReference type="GO" id="GO:0007165">
    <property type="term" value="P:signal transduction"/>
    <property type="evidence" value="ECO:0007669"/>
    <property type="project" value="UniProtKB-KW"/>
</dbReference>
<evidence type="ECO:0000256" key="3">
    <source>
        <dbReference type="ARBA" id="ARBA00022606"/>
    </source>
</evidence>
<dbReference type="Pfam" id="PF02949">
    <property type="entry name" value="7tm_6"/>
    <property type="match status" value="1"/>
</dbReference>
<feature type="transmembrane region" description="Helical" evidence="10">
    <location>
        <begin position="265"/>
        <end position="286"/>
    </location>
</feature>
<keyword evidence="3 10" id="KW-0716">Sensory transduction</keyword>
<evidence type="ECO:0000256" key="9">
    <source>
        <dbReference type="ARBA" id="ARBA00023224"/>
    </source>
</evidence>
<feature type="transmembrane region" description="Helical" evidence="10">
    <location>
        <begin position="50"/>
        <end position="69"/>
    </location>
</feature>
<sequence length="395" mass="45155">MEKFIQRAQRILPSNAAVGRLGSIELNLWLAHLVGLPLTGLKKETRLQKYWILLLGFCVQFALFCYVGFELYDLCFVWTNVDLMTQNVVLSLTHVAYILKVINTYYHYDSLKDIVAKLSAITREAVLSEKQVHTFLKSEMKGKMVMLMYFHLVLLPGIMGLVWVLFFPDGLAGDRFPYRVRIPDFLSPTVQYFYMGISVALLALCTTTVDYLNVLLMGHICMHLKVLNLSFDELNNTKVDPYSWLVSIVKYHCELIVLRQKVERIYSLPVMLQFVSSVVIVAMTAFQVLVGDGSKSSVIMDLLLCCVLCQLFLYCWFGNDVFEQSKTLPTSAFGCNWHPLDKKCKQTLLIVMINAQRPFLFTAGGFMGLTIPSFTYIMSKSYSIVAVLRQMYTRT</sequence>
<dbReference type="PANTHER" id="PTHR21137">
    <property type="entry name" value="ODORANT RECEPTOR"/>
    <property type="match status" value="1"/>
</dbReference>
<keyword evidence="8 10" id="KW-0675">Receptor</keyword>
<dbReference type="AlphaFoldDB" id="A0A0M4EZD8"/>
<evidence type="ECO:0000256" key="10">
    <source>
        <dbReference type="RuleBase" id="RU351113"/>
    </source>
</evidence>
<keyword evidence="6 10" id="KW-1133">Transmembrane helix</keyword>
<dbReference type="GO" id="GO:0005549">
    <property type="term" value="F:odorant binding"/>
    <property type="evidence" value="ECO:0007669"/>
    <property type="project" value="InterPro"/>
</dbReference>
<organism evidence="11 12">
    <name type="scientific">Drosophila busckii</name>
    <name type="common">Fruit fly</name>
    <dbReference type="NCBI Taxonomy" id="30019"/>
    <lineage>
        <taxon>Eukaryota</taxon>
        <taxon>Metazoa</taxon>
        <taxon>Ecdysozoa</taxon>
        <taxon>Arthropoda</taxon>
        <taxon>Hexapoda</taxon>
        <taxon>Insecta</taxon>
        <taxon>Pterygota</taxon>
        <taxon>Neoptera</taxon>
        <taxon>Endopterygota</taxon>
        <taxon>Diptera</taxon>
        <taxon>Brachycera</taxon>
        <taxon>Muscomorpha</taxon>
        <taxon>Ephydroidea</taxon>
        <taxon>Drosophilidae</taxon>
        <taxon>Drosophila</taxon>
    </lineage>
</organism>
<evidence type="ECO:0000256" key="6">
    <source>
        <dbReference type="ARBA" id="ARBA00022989"/>
    </source>
</evidence>
<evidence type="ECO:0000256" key="8">
    <source>
        <dbReference type="ARBA" id="ARBA00023170"/>
    </source>
</evidence>
<dbReference type="PANTHER" id="PTHR21137:SF35">
    <property type="entry name" value="ODORANT RECEPTOR 19A-RELATED"/>
    <property type="match status" value="1"/>
</dbReference>
<name>A0A0M4EZD8_DROBS</name>
<feature type="transmembrane region" description="Helical" evidence="10">
    <location>
        <begin position="192"/>
        <end position="216"/>
    </location>
</feature>
<protein>
    <recommendedName>
        <fullName evidence="10">Odorant receptor</fullName>
    </recommendedName>
</protein>